<gene>
    <name evidence="2" type="ORF">THFILI_03635</name>
</gene>
<protein>
    <recommendedName>
        <fullName evidence="1">CarD-like/TRCF RNAP-interacting domain-containing protein</fullName>
    </recommendedName>
</protein>
<evidence type="ECO:0000313" key="2">
    <source>
        <dbReference type="EMBL" id="KGQ22562.1"/>
    </source>
</evidence>
<dbReference type="InterPro" id="IPR048792">
    <property type="entry name" value="CarD_C"/>
</dbReference>
<keyword evidence="3" id="KW-1185">Reference proteome</keyword>
<accession>A0A0A2WUW6</accession>
<dbReference type="STRING" id="276.THFILI_03635"/>
<dbReference type="SUPFAM" id="SSF141259">
    <property type="entry name" value="CarD-like"/>
    <property type="match status" value="1"/>
</dbReference>
<dbReference type="SMART" id="SM01058">
    <property type="entry name" value="CarD_TRCF"/>
    <property type="match status" value="1"/>
</dbReference>
<dbReference type="OrthoDB" id="9786074at2"/>
<dbReference type="Proteomes" id="UP000030364">
    <property type="component" value="Unassembled WGS sequence"/>
</dbReference>
<name>A0A0A2WUW6_THEFI</name>
<evidence type="ECO:0000259" key="1">
    <source>
        <dbReference type="SMART" id="SM01058"/>
    </source>
</evidence>
<dbReference type="PANTHER" id="PTHR38447:SF1">
    <property type="entry name" value="RNA POLYMERASE-BINDING TRANSCRIPTION FACTOR CARD"/>
    <property type="match status" value="1"/>
</dbReference>
<dbReference type="InterPro" id="IPR003711">
    <property type="entry name" value="CarD-like/TRCF_RID"/>
</dbReference>
<sequence length="158" mass="17764">MQLGDRVVHETHGAGVIARLEEREVLGQKGLYYLVTLYTGESLWVPVERAGQALRPPLSPRELEEVLRALEEDLPLPEVFMPRYREARRILREGSRLERAALLGTLHRRSRQKPLAPSEKEVLEALLALLASEVAASLGLGMEAARQRLLDRLEPALC</sequence>
<dbReference type="PANTHER" id="PTHR38447">
    <property type="entry name" value="TRANSCRIPTION FACTOR YDEB-RELATED"/>
    <property type="match status" value="1"/>
</dbReference>
<dbReference type="Pfam" id="PF02559">
    <property type="entry name" value="CarD_TRCF_RID"/>
    <property type="match status" value="1"/>
</dbReference>
<organism evidence="2 3">
    <name type="scientific">Thermus filiformis</name>
    <dbReference type="NCBI Taxonomy" id="276"/>
    <lineage>
        <taxon>Bacteria</taxon>
        <taxon>Thermotogati</taxon>
        <taxon>Deinococcota</taxon>
        <taxon>Deinococci</taxon>
        <taxon>Thermales</taxon>
        <taxon>Thermaceae</taxon>
        <taxon>Thermus</taxon>
    </lineage>
</organism>
<evidence type="ECO:0000313" key="3">
    <source>
        <dbReference type="Proteomes" id="UP000030364"/>
    </source>
</evidence>
<dbReference type="InterPro" id="IPR042215">
    <property type="entry name" value="CarD-like_C"/>
</dbReference>
<feature type="domain" description="CarD-like/TRCF RNAP-interacting" evidence="1">
    <location>
        <begin position="1"/>
        <end position="107"/>
    </location>
</feature>
<dbReference type="RefSeq" id="WP_038062184.1">
    <property type="nucleotide sequence ID" value="NZ_JPSL02000037.1"/>
</dbReference>
<comment type="caution">
    <text evidence="2">The sequence shown here is derived from an EMBL/GenBank/DDBJ whole genome shotgun (WGS) entry which is preliminary data.</text>
</comment>
<reference evidence="2 3" key="1">
    <citation type="journal article" date="2015" name="Genome Announc.">
        <title>Draft Genome Sequence of the Thermophile Thermus filiformis ATCC 43280, Producer of Carotenoid-(Di)glucoside-Branched Fatty Acid (Di)esters and Source of Hyperthermostable Enzymes of Biotechnological Interest.</title>
        <authorList>
            <person name="Mandelli F."/>
            <person name="Oliveira Ramires B."/>
            <person name="Couger M.B."/>
            <person name="Paixao D.A."/>
            <person name="Camilo C.M."/>
            <person name="Polikarpov I."/>
            <person name="Prade R."/>
            <person name="Riano-Pachon D.M."/>
            <person name="Squina F.M."/>
        </authorList>
    </citation>
    <scope>NUCLEOTIDE SEQUENCE [LARGE SCALE GENOMIC DNA]</scope>
    <source>
        <strain evidence="2 3">ATCC 43280</strain>
    </source>
</reference>
<dbReference type="EMBL" id="JPSL02000037">
    <property type="protein sequence ID" value="KGQ22562.1"/>
    <property type="molecule type" value="Genomic_DNA"/>
</dbReference>
<dbReference type="Gene3D" id="2.40.10.170">
    <property type="match status" value="1"/>
</dbReference>
<dbReference type="PATRIC" id="fig|276.5.peg.623"/>
<dbReference type="GO" id="GO:0009303">
    <property type="term" value="P:rRNA transcription"/>
    <property type="evidence" value="ECO:0007669"/>
    <property type="project" value="TreeGrafter"/>
</dbReference>
<dbReference type="Pfam" id="PF21095">
    <property type="entry name" value="CarD_C"/>
    <property type="match status" value="1"/>
</dbReference>
<proteinExistence type="predicted"/>
<dbReference type="AlphaFoldDB" id="A0A0A2WUW6"/>
<dbReference type="InterPro" id="IPR052531">
    <property type="entry name" value="CarD-like_regulator"/>
</dbReference>
<dbReference type="Gene3D" id="1.20.58.1290">
    <property type="entry name" value="CarD-like, C-terminal domain"/>
    <property type="match status" value="1"/>
</dbReference>
<dbReference type="InterPro" id="IPR036101">
    <property type="entry name" value="CarD-like/TRCF_RID_sf"/>
</dbReference>